<gene>
    <name evidence="2" type="ORF">PV383_36210</name>
</gene>
<evidence type="ECO:0000313" key="3">
    <source>
        <dbReference type="Proteomes" id="UP001282474"/>
    </source>
</evidence>
<name>A0ABU4N247_9ACTN</name>
<proteinExistence type="predicted"/>
<comment type="caution">
    <text evidence="2">The sequence shown here is derived from an EMBL/GenBank/DDBJ whole genome shotgun (WGS) entry which is preliminary data.</text>
</comment>
<accession>A0ABU4N247</accession>
<organism evidence="2 3">
    <name type="scientific">Streptomyces caniscabiei</name>
    <dbReference type="NCBI Taxonomy" id="2746961"/>
    <lineage>
        <taxon>Bacteria</taxon>
        <taxon>Bacillati</taxon>
        <taxon>Actinomycetota</taxon>
        <taxon>Actinomycetes</taxon>
        <taxon>Kitasatosporales</taxon>
        <taxon>Streptomycetaceae</taxon>
        <taxon>Streptomyces</taxon>
    </lineage>
</organism>
<dbReference type="RefSeq" id="WP_064744364.1">
    <property type="nucleotide sequence ID" value="NZ_JABXWI010000031.1"/>
</dbReference>
<evidence type="ECO:0000313" key="2">
    <source>
        <dbReference type="EMBL" id="MDX3042589.1"/>
    </source>
</evidence>
<keyword evidence="3" id="KW-1185">Reference proteome</keyword>
<dbReference type="Proteomes" id="UP001282474">
    <property type="component" value="Unassembled WGS sequence"/>
</dbReference>
<sequence length="171" mass="18992">MTTPALPTAQERLANTLDPTKHLLGYGRRDTVTGMLHGHIRWPNGTAPTPLGCRWCGGAQGSHGRQWMAGRGMHSWARPTEAQIKARMLARRAARLVSEPARYHAHTDWTGTVGDPEDPGDEMCADCRSTQCPRWLRVQRRLDRQRWRQALADSTPDAGSGGWGGDASWPF</sequence>
<dbReference type="EMBL" id="JARAWJ010000039">
    <property type="protein sequence ID" value="MDX3042589.1"/>
    <property type="molecule type" value="Genomic_DNA"/>
</dbReference>
<protein>
    <recommendedName>
        <fullName evidence="4">Phage protein</fullName>
    </recommendedName>
</protein>
<evidence type="ECO:0000256" key="1">
    <source>
        <dbReference type="SAM" id="MobiDB-lite"/>
    </source>
</evidence>
<feature type="region of interest" description="Disordered" evidence="1">
    <location>
        <begin position="151"/>
        <end position="171"/>
    </location>
</feature>
<reference evidence="2 3" key="1">
    <citation type="journal article" date="2023" name="Microb. Genom.">
        <title>Mesoterricola silvestris gen. nov., sp. nov., Mesoterricola sediminis sp. nov., Geothrix oryzae sp. nov., Geothrix edaphica sp. nov., Geothrix rubra sp. nov., and Geothrix limicola sp. nov., six novel members of Acidobacteriota isolated from soils.</title>
        <authorList>
            <person name="Weisberg A.J."/>
            <person name="Pearce E."/>
            <person name="Kramer C.G."/>
            <person name="Chang J.H."/>
            <person name="Clarke C.R."/>
        </authorList>
    </citation>
    <scope>NUCLEOTIDE SEQUENCE [LARGE SCALE GENOMIC DNA]</scope>
    <source>
        <strain evidence="2 3">NE20-4-1</strain>
    </source>
</reference>
<evidence type="ECO:0008006" key="4">
    <source>
        <dbReference type="Google" id="ProtNLM"/>
    </source>
</evidence>